<evidence type="ECO:0000313" key="2">
    <source>
        <dbReference type="Proteomes" id="UP000220133"/>
    </source>
</evidence>
<dbReference type="EMBL" id="CP023777">
    <property type="protein sequence ID" value="ATL48011.1"/>
    <property type="molecule type" value="Genomic_DNA"/>
</dbReference>
<dbReference type="KEGG" id="cbae:COR50_13010"/>
<dbReference type="InterPro" id="IPR032710">
    <property type="entry name" value="NTF2-like_dom_sf"/>
</dbReference>
<dbReference type="OrthoDB" id="7876517at2"/>
<organism evidence="1 2">
    <name type="scientific">Chitinophaga caeni</name>
    <dbReference type="NCBI Taxonomy" id="2029983"/>
    <lineage>
        <taxon>Bacteria</taxon>
        <taxon>Pseudomonadati</taxon>
        <taxon>Bacteroidota</taxon>
        <taxon>Chitinophagia</taxon>
        <taxon>Chitinophagales</taxon>
        <taxon>Chitinophagaceae</taxon>
        <taxon>Chitinophaga</taxon>
    </lineage>
</organism>
<dbReference type="InterPro" id="IPR009959">
    <property type="entry name" value="Cyclase_SnoaL-like"/>
</dbReference>
<protein>
    <submittedName>
        <fullName evidence="1">Ester cyclase</fullName>
    </submittedName>
</protein>
<sequence length="147" mass="16302">MQDLLELNKAVVRRFNYEVLQDGNLDSFAEIMHPEFINRTAPPTADNGAQGMINTVKNVLHQAFPGLKVDILEQIAEGDLVSSRKTITGKHTGNLLGIPPTGLDIKIDVMDMVRLKDGQYLEHWGLNTIPLIIAQLKDAAERMAAEK</sequence>
<keyword evidence="2" id="KW-1185">Reference proteome</keyword>
<dbReference type="PANTHER" id="PTHR38436:SF1">
    <property type="entry name" value="ESTER CYCLASE"/>
    <property type="match status" value="1"/>
</dbReference>
<dbReference type="AlphaFoldDB" id="A0A291QVQ9"/>
<reference evidence="1 2" key="1">
    <citation type="submission" date="2017-10" db="EMBL/GenBank/DDBJ databases">
        <title>Paenichitinophaga pekingensis gen. nov., sp. nov., isolated from activated sludge.</title>
        <authorList>
            <person name="Jin D."/>
            <person name="Kong X."/>
            <person name="Deng Y."/>
            <person name="Bai Z."/>
        </authorList>
    </citation>
    <scope>NUCLEOTIDE SEQUENCE [LARGE SCALE GENOMIC DNA]</scope>
    <source>
        <strain evidence="1 2">13</strain>
    </source>
</reference>
<name>A0A291QVQ9_9BACT</name>
<dbReference type="Proteomes" id="UP000220133">
    <property type="component" value="Chromosome"/>
</dbReference>
<dbReference type="RefSeq" id="WP_098194388.1">
    <property type="nucleotide sequence ID" value="NZ_CP023777.1"/>
</dbReference>
<evidence type="ECO:0000313" key="1">
    <source>
        <dbReference type="EMBL" id="ATL48011.1"/>
    </source>
</evidence>
<dbReference type="GO" id="GO:0030638">
    <property type="term" value="P:polyketide metabolic process"/>
    <property type="evidence" value="ECO:0007669"/>
    <property type="project" value="InterPro"/>
</dbReference>
<proteinExistence type="predicted"/>
<dbReference type="Pfam" id="PF07366">
    <property type="entry name" value="SnoaL"/>
    <property type="match status" value="1"/>
</dbReference>
<dbReference type="Gene3D" id="3.10.450.50">
    <property type="match status" value="1"/>
</dbReference>
<accession>A0A291QVQ9</accession>
<dbReference type="PANTHER" id="PTHR38436">
    <property type="entry name" value="POLYKETIDE CYCLASE SNOAL-LIKE DOMAIN"/>
    <property type="match status" value="1"/>
</dbReference>
<dbReference type="SUPFAM" id="SSF54427">
    <property type="entry name" value="NTF2-like"/>
    <property type="match status" value="1"/>
</dbReference>
<gene>
    <name evidence="1" type="ORF">COR50_13010</name>
</gene>